<dbReference type="OrthoDB" id="10488772at2759"/>
<protein>
    <submittedName>
        <fullName evidence="1">Uncharacterized protein</fullName>
    </submittedName>
</protein>
<sequence length="165" mass="18793">MKHQRDSQWLLLTFTQTRRRTTSSDNKQAAVLFLSSLDLVACLRAYICGRIDSGHWSTASSSLDGQIEFARPEEAMARFKFPTPELRSRIAGLRSEKKNSMVRDTEFHGSTMSKYMLKLQCNYSVRRLCEENGRLAIATGMGRGGLSIQILCYSPRLDNRVNHLE</sequence>
<dbReference type="EMBL" id="MJBS01000028">
    <property type="protein sequence ID" value="OHF00352.1"/>
    <property type="molecule type" value="Genomic_DNA"/>
</dbReference>
<organism evidence="1 2">
    <name type="scientific">Colletotrichum orchidophilum</name>
    <dbReference type="NCBI Taxonomy" id="1209926"/>
    <lineage>
        <taxon>Eukaryota</taxon>
        <taxon>Fungi</taxon>
        <taxon>Dikarya</taxon>
        <taxon>Ascomycota</taxon>
        <taxon>Pezizomycotina</taxon>
        <taxon>Sordariomycetes</taxon>
        <taxon>Hypocreomycetidae</taxon>
        <taxon>Glomerellales</taxon>
        <taxon>Glomerellaceae</taxon>
        <taxon>Colletotrichum</taxon>
    </lineage>
</organism>
<gene>
    <name evidence="1" type="ORF">CORC01_04333</name>
</gene>
<reference evidence="1 2" key="1">
    <citation type="submission" date="2016-09" db="EMBL/GenBank/DDBJ databases">
        <authorList>
            <person name="Capua I."/>
            <person name="De Benedictis P."/>
            <person name="Joannis T."/>
            <person name="Lombin L.H."/>
            <person name="Cattoli G."/>
        </authorList>
    </citation>
    <scope>NUCLEOTIDE SEQUENCE [LARGE SCALE GENOMIC DNA]</scope>
    <source>
        <strain evidence="1 2">IMI 309357</strain>
    </source>
</reference>
<dbReference type="Proteomes" id="UP000176998">
    <property type="component" value="Unassembled WGS sequence"/>
</dbReference>
<evidence type="ECO:0000313" key="1">
    <source>
        <dbReference type="EMBL" id="OHF00352.1"/>
    </source>
</evidence>
<dbReference type="RefSeq" id="XP_022477496.1">
    <property type="nucleotide sequence ID" value="XM_022615981.1"/>
</dbReference>
<name>A0A1G4BFZ0_9PEZI</name>
<evidence type="ECO:0000313" key="2">
    <source>
        <dbReference type="Proteomes" id="UP000176998"/>
    </source>
</evidence>
<dbReference type="GeneID" id="34557491"/>
<accession>A0A1G4BFZ0</accession>
<proteinExistence type="predicted"/>
<keyword evidence="2" id="KW-1185">Reference proteome</keyword>
<dbReference type="AlphaFoldDB" id="A0A1G4BFZ0"/>
<comment type="caution">
    <text evidence="1">The sequence shown here is derived from an EMBL/GenBank/DDBJ whole genome shotgun (WGS) entry which is preliminary data.</text>
</comment>